<dbReference type="Pfam" id="PF20482">
    <property type="entry name" value="DUF6722"/>
    <property type="match status" value="1"/>
</dbReference>
<keyword evidence="1" id="KW-0472">Membrane</keyword>
<dbReference type="EMBL" id="JACOOJ010000001">
    <property type="protein sequence ID" value="MBC5631293.1"/>
    <property type="molecule type" value="Genomic_DNA"/>
</dbReference>
<name>A0ABR7DKD2_9BACT</name>
<accession>A0ABR7DKD2</accession>
<protein>
    <submittedName>
        <fullName evidence="2">ABC transporter permease</fullName>
    </submittedName>
</protein>
<proteinExistence type="predicted"/>
<sequence length="67" mass="7362">MSPKVLKAIYIEAGQYTLDLSKLIFGGVILTMITNADINRIITFAIGCISIIVLTIIGFILYKKGKE</sequence>
<keyword evidence="1" id="KW-1133">Transmembrane helix</keyword>
<keyword evidence="3" id="KW-1185">Reference proteome</keyword>
<reference evidence="2 3" key="1">
    <citation type="submission" date="2020-08" db="EMBL/GenBank/DDBJ databases">
        <title>Genome public.</title>
        <authorList>
            <person name="Liu C."/>
            <person name="Sun Q."/>
        </authorList>
    </citation>
    <scope>NUCLEOTIDE SEQUENCE [LARGE SCALE GENOMIC DNA]</scope>
    <source>
        <strain evidence="2 3">NSJ-79</strain>
    </source>
</reference>
<feature type="transmembrane region" description="Helical" evidence="1">
    <location>
        <begin position="41"/>
        <end position="62"/>
    </location>
</feature>
<gene>
    <name evidence="2" type="ORF">H8S65_00675</name>
</gene>
<dbReference type="Proteomes" id="UP000651475">
    <property type="component" value="Unassembled WGS sequence"/>
</dbReference>
<comment type="caution">
    <text evidence="2">The sequence shown here is derived from an EMBL/GenBank/DDBJ whole genome shotgun (WGS) entry which is preliminary data.</text>
</comment>
<evidence type="ECO:0000313" key="3">
    <source>
        <dbReference type="Proteomes" id="UP000651475"/>
    </source>
</evidence>
<evidence type="ECO:0000256" key="1">
    <source>
        <dbReference type="SAM" id="Phobius"/>
    </source>
</evidence>
<organism evidence="2 3">
    <name type="scientific">Parabacteroides hominis</name>
    <dbReference type="NCBI Taxonomy" id="2763057"/>
    <lineage>
        <taxon>Bacteria</taxon>
        <taxon>Pseudomonadati</taxon>
        <taxon>Bacteroidota</taxon>
        <taxon>Bacteroidia</taxon>
        <taxon>Bacteroidales</taxon>
        <taxon>Tannerellaceae</taxon>
        <taxon>Parabacteroides</taxon>
    </lineage>
</organism>
<evidence type="ECO:0000313" key="2">
    <source>
        <dbReference type="EMBL" id="MBC5631293.1"/>
    </source>
</evidence>
<keyword evidence="1" id="KW-0812">Transmembrane</keyword>
<dbReference type="InterPro" id="IPR046568">
    <property type="entry name" value="DUF6722"/>
</dbReference>